<dbReference type="AlphaFoldDB" id="A0A8X8AW89"/>
<feature type="region of interest" description="Disordered" evidence="1">
    <location>
        <begin position="1"/>
        <end position="21"/>
    </location>
</feature>
<accession>A0A8X8AW89</accession>
<proteinExistence type="predicted"/>
<reference evidence="2 3" key="1">
    <citation type="submission" date="2020-02" db="EMBL/GenBank/DDBJ databases">
        <authorList>
            <person name="Ma Q."/>
            <person name="Huang Y."/>
            <person name="Song X."/>
            <person name="Pei D."/>
        </authorList>
    </citation>
    <scope>NUCLEOTIDE SEQUENCE [LARGE SCALE GENOMIC DNA]</scope>
    <source>
        <strain evidence="2">Sxm20200214</strain>
        <tissue evidence="2">Leaf</tissue>
    </source>
</reference>
<name>A0A8X8AW89_BRACI</name>
<evidence type="ECO:0000313" key="3">
    <source>
        <dbReference type="Proteomes" id="UP000886595"/>
    </source>
</evidence>
<comment type="caution">
    <text evidence="2">The sequence shown here is derived from an EMBL/GenBank/DDBJ whole genome shotgun (WGS) entry which is preliminary data.</text>
</comment>
<protein>
    <submittedName>
        <fullName evidence="2">Uncharacterized protein</fullName>
    </submittedName>
</protein>
<evidence type="ECO:0000313" key="2">
    <source>
        <dbReference type="EMBL" id="KAG2312387.1"/>
    </source>
</evidence>
<dbReference type="Proteomes" id="UP000886595">
    <property type="component" value="Unassembled WGS sequence"/>
</dbReference>
<dbReference type="EMBL" id="JAAMPC010000005">
    <property type="protein sequence ID" value="KAG2312387.1"/>
    <property type="molecule type" value="Genomic_DNA"/>
</dbReference>
<keyword evidence="3" id="KW-1185">Reference proteome</keyword>
<gene>
    <name evidence="2" type="ORF">Bca52824_023944</name>
</gene>
<organism evidence="2 3">
    <name type="scientific">Brassica carinata</name>
    <name type="common">Ethiopian mustard</name>
    <name type="synonym">Abyssinian cabbage</name>
    <dbReference type="NCBI Taxonomy" id="52824"/>
    <lineage>
        <taxon>Eukaryota</taxon>
        <taxon>Viridiplantae</taxon>
        <taxon>Streptophyta</taxon>
        <taxon>Embryophyta</taxon>
        <taxon>Tracheophyta</taxon>
        <taxon>Spermatophyta</taxon>
        <taxon>Magnoliopsida</taxon>
        <taxon>eudicotyledons</taxon>
        <taxon>Gunneridae</taxon>
        <taxon>Pentapetalae</taxon>
        <taxon>rosids</taxon>
        <taxon>malvids</taxon>
        <taxon>Brassicales</taxon>
        <taxon>Brassicaceae</taxon>
        <taxon>Brassiceae</taxon>
        <taxon>Brassica</taxon>
    </lineage>
</organism>
<evidence type="ECO:0000256" key="1">
    <source>
        <dbReference type="SAM" id="MobiDB-lite"/>
    </source>
</evidence>
<sequence length="146" mass="16707">MGSNIFTSSSSIHSSGDNDDEDGVEDLKLRVCDARQACGGDCDNDFPKDFREDVEWNAFAFSWTLLENGVGKEDSNEEWIDVSRRLMKSGLLMQEERQVGYLGWYFEASIFTVNLLYKFSWRPVNKKGSGITVTQEDVWWNLEGKL</sequence>